<organism evidence="2 3">
    <name type="scientific">Limnobacter humi</name>
    <dbReference type="NCBI Taxonomy" id="1778671"/>
    <lineage>
        <taxon>Bacteria</taxon>
        <taxon>Pseudomonadati</taxon>
        <taxon>Pseudomonadota</taxon>
        <taxon>Betaproteobacteria</taxon>
        <taxon>Burkholderiales</taxon>
        <taxon>Burkholderiaceae</taxon>
        <taxon>Limnobacter</taxon>
    </lineage>
</organism>
<keyword evidence="1" id="KW-0732">Signal</keyword>
<protein>
    <recommendedName>
        <fullName evidence="4">Pilus assembly protein PilP</fullName>
    </recommendedName>
</protein>
<gene>
    <name evidence="2" type="ORF">NQT62_01095</name>
</gene>
<evidence type="ECO:0000256" key="1">
    <source>
        <dbReference type="SAM" id="SignalP"/>
    </source>
</evidence>
<name>A0ABT1WBZ7_9BURK</name>
<evidence type="ECO:0008006" key="4">
    <source>
        <dbReference type="Google" id="ProtNLM"/>
    </source>
</evidence>
<dbReference type="Proteomes" id="UP001204142">
    <property type="component" value="Unassembled WGS sequence"/>
</dbReference>
<reference evidence="2 3" key="1">
    <citation type="submission" date="2022-07" db="EMBL/GenBank/DDBJ databases">
        <authorList>
            <person name="Xamxidin M."/>
            <person name="Wu M."/>
        </authorList>
    </citation>
    <scope>NUCLEOTIDE SEQUENCE [LARGE SCALE GENOMIC DNA]</scope>
    <source>
        <strain evidence="2 3">NBRC 111650</strain>
    </source>
</reference>
<evidence type="ECO:0000313" key="3">
    <source>
        <dbReference type="Proteomes" id="UP001204142"/>
    </source>
</evidence>
<keyword evidence="3" id="KW-1185">Reference proteome</keyword>
<dbReference type="RefSeq" id="WP_256762690.1">
    <property type="nucleotide sequence ID" value="NZ_JANIGO010000001.1"/>
</dbReference>
<dbReference type="EMBL" id="JANIGO010000001">
    <property type="protein sequence ID" value="MCQ8895030.1"/>
    <property type="molecule type" value="Genomic_DNA"/>
</dbReference>
<evidence type="ECO:0000313" key="2">
    <source>
        <dbReference type="EMBL" id="MCQ8895030.1"/>
    </source>
</evidence>
<accession>A0ABT1WBZ7</accession>
<proteinExistence type="predicted"/>
<sequence>MRINRTAFLVLLFLVSEQILAAGSSGSISIRALADRQRKIEEAEFLNKLNGTPAASSLAEGVPTPAEPGQPAMPPLRNFFPAVEEEPVPARNTVMAIYGPLGELKLEVADGKGGVQTYRQGDVWNGHRIVSLSEQGVVIEKTGSTKSRRTISVGARP</sequence>
<feature type="chain" id="PRO_5046624741" description="Pilus assembly protein PilP" evidence="1">
    <location>
        <begin position="22"/>
        <end position="157"/>
    </location>
</feature>
<feature type="signal peptide" evidence="1">
    <location>
        <begin position="1"/>
        <end position="21"/>
    </location>
</feature>
<comment type="caution">
    <text evidence="2">The sequence shown here is derived from an EMBL/GenBank/DDBJ whole genome shotgun (WGS) entry which is preliminary data.</text>
</comment>